<evidence type="ECO:0000313" key="6">
    <source>
        <dbReference type="Proteomes" id="UP001178461"/>
    </source>
</evidence>
<dbReference type="PANTHER" id="PTHR10083:SF374">
    <property type="entry name" value="BPTI_KUNITZ INHIBITOR DOMAIN-CONTAINING PROTEIN"/>
    <property type="match status" value="1"/>
</dbReference>
<feature type="domain" description="BPTI/Kunitz inhibitor" evidence="4">
    <location>
        <begin position="53"/>
        <end position="103"/>
    </location>
</feature>
<name>A0AA35LFW7_9SAUR</name>
<dbReference type="InterPro" id="IPR020901">
    <property type="entry name" value="Prtase_inh_Kunz-CS"/>
</dbReference>
<dbReference type="Pfam" id="PF00014">
    <property type="entry name" value="Kunitz_BPTI"/>
    <property type="match status" value="2"/>
</dbReference>
<reference evidence="5" key="1">
    <citation type="submission" date="2022-12" db="EMBL/GenBank/DDBJ databases">
        <authorList>
            <person name="Alioto T."/>
            <person name="Alioto T."/>
            <person name="Gomez Garrido J."/>
        </authorList>
    </citation>
    <scope>NUCLEOTIDE SEQUENCE</scope>
</reference>
<dbReference type="GO" id="GO:0004867">
    <property type="term" value="F:serine-type endopeptidase inhibitor activity"/>
    <property type="evidence" value="ECO:0007669"/>
    <property type="project" value="InterPro"/>
</dbReference>
<proteinExistence type="inferred from homology"/>
<dbReference type="SUPFAM" id="SSF57362">
    <property type="entry name" value="BPTI-like"/>
    <property type="match status" value="2"/>
</dbReference>
<dbReference type="Gene3D" id="4.10.410.10">
    <property type="entry name" value="Pancreatic trypsin inhibitor Kunitz domain"/>
    <property type="match status" value="2"/>
</dbReference>
<keyword evidence="6" id="KW-1185">Reference proteome</keyword>
<evidence type="ECO:0000256" key="3">
    <source>
        <dbReference type="SAM" id="SignalP"/>
    </source>
</evidence>
<dbReference type="Proteomes" id="UP001178461">
    <property type="component" value="Chromosome 15"/>
</dbReference>
<evidence type="ECO:0000313" key="5">
    <source>
        <dbReference type="EMBL" id="CAI5795542.1"/>
    </source>
</evidence>
<dbReference type="AlphaFoldDB" id="A0AA35LFW7"/>
<dbReference type="EMBL" id="OX395141">
    <property type="protein sequence ID" value="CAI5795542.1"/>
    <property type="molecule type" value="Genomic_DNA"/>
</dbReference>
<dbReference type="PRINTS" id="PR00759">
    <property type="entry name" value="BASICPTASE"/>
</dbReference>
<evidence type="ECO:0000259" key="4">
    <source>
        <dbReference type="PROSITE" id="PS50279"/>
    </source>
</evidence>
<feature type="chain" id="PRO_5041265319" evidence="3">
    <location>
        <begin position="25"/>
        <end position="180"/>
    </location>
</feature>
<dbReference type="InterPro" id="IPR050098">
    <property type="entry name" value="TFPI/VKTCI-like"/>
</dbReference>
<evidence type="ECO:0000256" key="2">
    <source>
        <dbReference type="ARBA" id="ARBA00023157"/>
    </source>
</evidence>
<dbReference type="PROSITE" id="PS00280">
    <property type="entry name" value="BPTI_KUNITZ_1"/>
    <property type="match status" value="2"/>
</dbReference>
<organism evidence="5 6">
    <name type="scientific">Podarcis lilfordi</name>
    <name type="common">Lilford's wall lizard</name>
    <dbReference type="NCBI Taxonomy" id="74358"/>
    <lineage>
        <taxon>Eukaryota</taxon>
        <taxon>Metazoa</taxon>
        <taxon>Chordata</taxon>
        <taxon>Craniata</taxon>
        <taxon>Vertebrata</taxon>
        <taxon>Euteleostomi</taxon>
        <taxon>Lepidosauria</taxon>
        <taxon>Squamata</taxon>
        <taxon>Bifurcata</taxon>
        <taxon>Unidentata</taxon>
        <taxon>Episquamata</taxon>
        <taxon>Laterata</taxon>
        <taxon>Lacertibaenia</taxon>
        <taxon>Lacertidae</taxon>
        <taxon>Podarcis</taxon>
    </lineage>
</organism>
<feature type="signal peptide" evidence="3">
    <location>
        <begin position="1"/>
        <end position="24"/>
    </location>
</feature>
<evidence type="ECO:0000256" key="1">
    <source>
        <dbReference type="ARBA" id="ARBA00008415"/>
    </source>
</evidence>
<dbReference type="InterPro" id="IPR002223">
    <property type="entry name" value="Kunitz_BPTI"/>
</dbReference>
<dbReference type="PANTHER" id="PTHR10083">
    <property type="entry name" value="KUNITZ-TYPE PROTEASE INHIBITOR-RELATED"/>
    <property type="match status" value="1"/>
</dbReference>
<dbReference type="PROSITE" id="PS50279">
    <property type="entry name" value="BPTI_KUNITZ_2"/>
    <property type="match status" value="2"/>
</dbReference>
<dbReference type="FunFam" id="4.10.410.10:FF:000020">
    <property type="entry name" value="Collagen, type VI, alpha 3"/>
    <property type="match status" value="1"/>
</dbReference>
<protein>
    <submittedName>
        <fullName evidence="5">Kunitz-type serine protease inhibitor bitisilin-3-like</fullName>
    </submittedName>
</protein>
<comment type="similarity">
    <text evidence="1">Belongs to the venom Kunitz-type family.</text>
</comment>
<dbReference type="GO" id="GO:0005615">
    <property type="term" value="C:extracellular space"/>
    <property type="evidence" value="ECO:0007669"/>
    <property type="project" value="TreeGrafter"/>
</dbReference>
<accession>A0AA35LFW7</accession>
<dbReference type="InterPro" id="IPR036880">
    <property type="entry name" value="Kunitz_BPTI_sf"/>
</dbReference>
<dbReference type="FunFam" id="4.10.410.10:FF:000075">
    <property type="entry name" value="Tissue factor pathway inhibitor"/>
    <property type="match status" value="1"/>
</dbReference>
<feature type="domain" description="BPTI/Kunitz inhibitor" evidence="4">
    <location>
        <begin position="126"/>
        <end position="176"/>
    </location>
</feature>
<dbReference type="SMART" id="SM00131">
    <property type="entry name" value="KU"/>
    <property type="match status" value="2"/>
</dbReference>
<gene>
    <name evidence="5" type="ORF">PODLI_1B024270</name>
</gene>
<keyword evidence="2" id="KW-1015">Disulfide bond</keyword>
<dbReference type="CDD" id="cd00109">
    <property type="entry name" value="Kunitz-type"/>
    <property type="match status" value="1"/>
</dbReference>
<sequence length="180" mass="21067">MQCTDTALLFLIMVLFAPWSKLQGFFAYTKELFVSWSSMGIDMKWRQDPPQICKKRKRVGWCREKITRYYYDVRNKRCLPFVYRGCGGNENNFESYWKCSQVCEPLGKPQDLRNPEVNPDYLLPTCQQPLDTGPCHENFPRFYYDAKTKKCIPFQFGGCNGNRNNFMNEAECLRECGGPG</sequence>
<keyword evidence="3" id="KW-0732">Signal</keyword>